<gene>
    <name evidence="3" type="ORF">SAMN05421760_101530</name>
</gene>
<keyword evidence="3" id="KW-0540">Nuclease</keyword>
<dbReference type="STRING" id="619304.SAMN05421760_101530"/>
<feature type="domain" description="TNase-like" evidence="2">
    <location>
        <begin position="38"/>
        <end position="169"/>
    </location>
</feature>
<feature type="chain" id="PRO_5009942915" evidence="1">
    <location>
        <begin position="30"/>
        <end position="261"/>
    </location>
</feature>
<accession>A0A1N7J307</accession>
<name>A0A1N7J307_9GAMM</name>
<evidence type="ECO:0000256" key="1">
    <source>
        <dbReference type="SAM" id="SignalP"/>
    </source>
</evidence>
<evidence type="ECO:0000313" key="4">
    <source>
        <dbReference type="Proteomes" id="UP000185999"/>
    </source>
</evidence>
<keyword evidence="3" id="KW-0378">Hydrolase</keyword>
<sequence length="261" mass="29103">MIKQLLQKALFMSAFFVSVISPVMLPVLASDNCVSGLKKEKIAIRYVYDGDTVQLSDRRKVRLAGLNTPELKAGVGWSRAIAKDAKSFLEHWLNVRQGGVFLQIEQETHDSYGRVLGYLVDAKGKGPGVDLLKKGLGYAIAIAPNLEKQKCYFAAEQKARLAGVGVWSFDSIVLAKNITRKHSGFLVVEGEITHQYHFKTSDALVLNNHLVVMLRKAPRMSELMGKKIRVRGWVHAKKFTRDGFSADFSLYLNHSANIDVL</sequence>
<dbReference type="Proteomes" id="UP000185999">
    <property type="component" value="Unassembled WGS sequence"/>
</dbReference>
<dbReference type="InterPro" id="IPR016071">
    <property type="entry name" value="Staphylococal_nuclease_OB-fold"/>
</dbReference>
<dbReference type="GO" id="GO:0004519">
    <property type="term" value="F:endonuclease activity"/>
    <property type="evidence" value="ECO:0007669"/>
    <property type="project" value="UniProtKB-KW"/>
</dbReference>
<dbReference type="EMBL" id="FTOE01000001">
    <property type="protein sequence ID" value="SIS43689.1"/>
    <property type="molecule type" value="Genomic_DNA"/>
</dbReference>
<evidence type="ECO:0000259" key="2">
    <source>
        <dbReference type="PROSITE" id="PS50830"/>
    </source>
</evidence>
<dbReference type="AlphaFoldDB" id="A0A1N7J307"/>
<organism evidence="3 4">
    <name type="scientific">Neptunomonas antarctica</name>
    <dbReference type="NCBI Taxonomy" id="619304"/>
    <lineage>
        <taxon>Bacteria</taxon>
        <taxon>Pseudomonadati</taxon>
        <taxon>Pseudomonadota</taxon>
        <taxon>Gammaproteobacteria</taxon>
        <taxon>Oceanospirillales</taxon>
        <taxon>Oceanospirillaceae</taxon>
        <taxon>Neptunomonas</taxon>
    </lineage>
</organism>
<proteinExistence type="predicted"/>
<dbReference type="OrthoDB" id="6867997at2"/>
<dbReference type="InterPro" id="IPR035437">
    <property type="entry name" value="SNase_OB-fold_sf"/>
</dbReference>
<dbReference type="SUPFAM" id="SSF50199">
    <property type="entry name" value="Staphylococcal nuclease"/>
    <property type="match status" value="1"/>
</dbReference>
<keyword evidence="4" id="KW-1185">Reference proteome</keyword>
<dbReference type="PROSITE" id="PS50830">
    <property type="entry name" value="TNASE_3"/>
    <property type="match status" value="1"/>
</dbReference>
<feature type="signal peptide" evidence="1">
    <location>
        <begin position="1"/>
        <end position="29"/>
    </location>
</feature>
<dbReference type="Pfam" id="PF00565">
    <property type="entry name" value="SNase"/>
    <property type="match status" value="1"/>
</dbReference>
<dbReference type="Gene3D" id="2.40.50.90">
    <property type="match status" value="1"/>
</dbReference>
<keyword evidence="3" id="KW-0255">Endonuclease</keyword>
<evidence type="ECO:0000313" key="3">
    <source>
        <dbReference type="EMBL" id="SIS43689.1"/>
    </source>
</evidence>
<protein>
    <submittedName>
        <fullName evidence="3">Endonuclease YncB, thermonuclease family</fullName>
    </submittedName>
</protein>
<dbReference type="SMART" id="SM00318">
    <property type="entry name" value="SNc"/>
    <property type="match status" value="1"/>
</dbReference>
<reference evidence="4" key="1">
    <citation type="submission" date="2017-01" db="EMBL/GenBank/DDBJ databases">
        <authorList>
            <person name="Varghese N."/>
            <person name="Submissions S."/>
        </authorList>
    </citation>
    <scope>NUCLEOTIDE SEQUENCE [LARGE SCALE GENOMIC DNA]</scope>
    <source>
        <strain evidence="4">DSM 22306</strain>
    </source>
</reference>
<keyword evidence="1" id="KW-0732">Signal</keyword>